<evidence type="ECO:0000256" key="5">
    <source>
        <dbReference type="ARBA" id="ARBA00022753"/>
    </source>
</evidence>
<comment type="subcellular location">
    <subcellularLocation>
        <location evidence="2">Endosome membrane</location>
        <topology evidence="2">Peripheral membrane protein</topology>
    </subcellularLocation>
    <subcellularLocation>
        <location evidence="1">Late endosome membrane</location>
    </subcellularLocation>
</comment>
<dbReference type="Pfam" id="PF10240">
    <property type="entry name" value="DUF2464"/>
    <property type="match status" value="1"/>
</dbReference>
<dbReference type="InterPro" id="IPR040297">
    <property type="entry name" value="MVB12B"/>
</dbReference>
<dbReference type="GO" id="GO:0031902">
    <property type="term" value="C:late endosome membrane"/>
    <property type="evidence" value="ECO:0007669"/>
    <property type="project" value="UniProtKB-SubCell"/>
</dbReference>
<evidence type="ECO:0000259" key="9">
    <source>
        <dbReference type="PROSITE" id="PS51498"/>
    </source>
</evidence>
<dbReference type="Gene3D" id="2.100.10.50">
    <property type="match status" value="1"/>
</dbReference>
<keyword evidence="7" id="KW-0472">Membrane</keyword>
<dbReference type="PANTHER" id="PTHR31547">
    <property type="entry name" value="MULTIVESICULAR BODY SUBUNIT 12B"/>
    <property type="match status" value="1"/>
</dbReference>
<evidence type="ECO:0000256" key="4">
    <source>
        <dbReference type="ARBA" id="ARBA00022448"/>
    </source>
</evidence>
<keyword evidence="11" id="KW-1185">Reference proteome</keyword>
<comment type="caution">
    <text evidence="10">The sequence shown here is derived from an EMBL/GenBank/DDBJ whole genome shotgun (WGS) entry which is preliminary data.</text>
</comment>
<sequence>MEEERLPIVSMVIVADKSRAPANFITLTKTYDDGSDADLWKDGFGFGLFNRSVRYIAVSRHIAETPPSGLEVLTDVAVISDKEAVPSSFVCLDFTVDTKERALKKKYLCARFTPRTDAIDAVTNLIVLARSRRPPKGYTLAGDIDGMAICFRVSIIPESYGRLTHSQSTELQHFFTGASPKGVGIYPNIAPPLGTTAQNRHSTTDLDRLKQYNLTTGQKQRDSTEEGKGVDRVPFELNPLLAFSLSAKERVFFSFYANCPLIDLGYFVFPFTNLPPVPDWHSLEAKYVYAFRLERELTSPRN</sequence>
<evidence type="ECO:0000313" key="11">
    <source>
        <dbReference type="Proteomes" id="UP001620645"/>
    </source>
</evidence>
<accession>A0ABD2JFT3</accession>
<dbReference type="PANTHER" id="PTHR31547:SF1">
    <property type="entry name" value="MULTIVESICULAR BODY SUBUNIT 12B"/>
    <property type="match status" value="1"/>
</dbReference>
<evidence type="ECO:0000313" key="10">
    <source>
        <dbReference type="EMBL" id="KAL3089480.1"/>
    </source>
</evidence>
<evidence type="ECO:0000256" key="1">
    <source>
        <dbReference type="ARBA" id="ARBA00004414"/>
    </source>
</evidence>
<dbReference type="InterPro" id="IPR023341">
    <property type="entry name" value="MABP"/>
</dbReference>
<evidence type="ECO:0000256" key="3">
    <source>
        <dbReference type="ARBA" id="ARBA00010432"/>
    </source>
</evidence>
<dbReference type="Proteomes" id="UP001620645">
    <property type="component" value="Unassembled WGS sequence"/>
</dbReference>
<proteinExistence type="inferred from homology"/>
<evidence type="ECO:0000256" key="8">
    <source>
        <dbReference type="ARBA" id="ARBA00053101"/>
    </source>
</evidence>
<dbReference type="FunFam" id="2.100.10.50:FF:000002">
    <property type="entry name" value="Multivesicular body subunit 12B"/>
    <property type="match status" value="1"/>
</dbReference>
<evidence type="ECO:0000256" key="6">
    <source>
        <dbReference type="ARBA" id="ARBA00022927"/>
    </source>
</evidence>
<comment type="function">
    <text evidence="8">Component of the ESCRT-I complex, a regulator of vesicular trafficking process. Required for the sorting of endocytic ubiquitinated cargos into multivesicular bodies.</text>
</comment>
<dbReference type="InterPro" id="IPR018798">
    <property type="entry name" value="MVB12A/B"/>
</dbReference>
<evidence type="ECO:0000256" key="2">
    <source>
        <dbReference type="ARBA" id="ARBA00004481"/>
    </source>
</evidence>
<name>A0ABD2JFT3_HETSC</name>
<feature type="domain" description="MABP" evidence="9">
    <location>
        <begin position="5"/>
        <end position="155"/>
    </location>
</feature>
<keyword evidence="6" id="KW-0653">Protein transport</keyword>
<gene>
    <name evidence="10" type="ORF">niasHS_006864</name>
</gene>
<comment type="similarity">
    <text evidence="3">Belongs to the MVB12 family.</text>
</comment>
<protein>
    <recommendedName>
        <fullName evidence="9">MABP domain-containing protein</fullName>
    </recommendedName>
</protein>
<reference evidence="10 11" key="1">
    <citation type="submission" date="2024-10" db="EMBL/GenBank/DDBJ databases">
        <authorList>
            <person name="Kim D."/>
        </authorList>
    </citation>
    <scope>NUCLEOTIDE SEQUENCE [LARGE SCALE GENOMIC DNA]</scope>
    <source>
        <strain evidence="10">Taebaek</strain>
    </source>
</reference>
<organism evidence="10 11">
    <name type="scientific">Heterodera schachtii</name>
    <name type="common">Sugarbeet cyst nematode worm</name>
    <name type="synonym">Tylenchus schachtii</name>
    <dbReference type="NCBI Taxonomy" id="97005"/>
    <lineage>
        <taxon>Eukaryota</taxon>
        <taxon>Metazoa</taxon>
        <taxon>Ecdysozoa</taxon>
        <taxon>Nematoda</taxon>
        <taxon>Chromadorea</taxon>
        <taxon>Rhabditida</taxon>
        <taxon>Tylenchina</taxon>
        <taxon>Tylenchomorpha</taxon>
        <taxon>Tylenchoidea</taxon>
        <taxon>Heteroderidae</taxon>
        <taxon>Heteroderinae</taxon>
        <taxon>Heterodera</taxon>
    </lineage>
</organism>
<keyword evidence="4" id="KW-0813">Transport</keyword>
<dbReference type="GO" id="GO:0015031">
    <property type="term" value="P:protein transport"/>
    <property type="evidence" value="ECO:0007669"/>
    <property type="project" value="UniProtKB-KW"/>
</dbReference>
<dbReference type="AlphaFoldDB" id="A0ABD2JFT3"/>
<dbReference type="EMBL" id="JBICCN010000144">
    <property type="protein sequence ID" value="KAL3089480.1"/>
    <property type="molecule type" value="Genomic_DNA"/>
</dbReference>
<dbReference type="PROSITE" id="PS51498">
    <property type="entry name" value="MABP"/>
    <property type="match status" value="1"/>
</dbReference>
<keyword evidence="5" id="KW-0967">Endosome</keyword>
<evidence type="ECO:0000256" key="7">
    <source>
        <dbReference type="ARBA" id="ARBA00023136"/>
    </source>
</evidence>